<keyword evidence="10" id="KW-1185">Reference proteome</keyword>
<dbReference type="GO" id="GO:0000956">
    <property type="term" value="P:nuclear-transcribed mRNA catabolic process"/>
    <property type="evidence" value="ECO:0007669"/>
    <property type="project" value="EnsemblFungi"/>
</dbReference>
<evidence type="ECO:0000259" key="8">
    <source>
        <dbReference type="Pfam" id="PF17777"/>
    </source>
</evidence>
<evidence type="ECO:0000256" key="7">
    <source>
        <dbReference type="SAM" id="MobiDB-lite"/>
    </source>
</evidence>
<dbReference type="InterPro" id="IPR033867">
    <property type="entry name" value="Mrt4"/>
</dbReference>
<dbReference type="Gene3D" id="3.30.70.1730">
    <property type="match status" value="1"/>
</dbReference>
<protein>
    <recommendedName>
        <fullName evidence="6">Ribosome assembly factor mrt4</fullName>
    </recommendedName>
</protein>
<comment type="subcellular location">
    <subcellularLocation>
        <location evidence="6">Cytoplasm</location>
    </subcellularLocation>
    <subcellularLocation>
        <location evidence="6">Nucleus</location>
        <location evidence="6">Nucleolus</location>
    </subcellularLocation>
</comment>
<dbReference type="GO" id="GO:0000055">
    <property type="term" value="P:ribosomal large subunit export from nucleus"/>
    <property type="evidence" value="ECO:0007669"/>
    <property type="project" value="EnsemblFungi"/>
</dbReference>
<dbReference type="InterPro" id="IPR043164">
    <property type="entry name" value="Ribosomal_uL10-like_insert_sf"/>
</dbReference>
<dbReference type="InterPro" id="IPR001790">
    <property type="entry name" value="Ribosomal_uL10"/>
</dbReference>
<keyword evidence="5 6" id="KW-0539">Nucleus</keyword>
<dbReference type="GO" id="GO:0005654">
    <property type="term" value="C:nucleoplasm"/>
    <property type="evidence" value="ECO:0007669"/>
    <property type="project" value="EnsemblFungi"/>
</dbReference>
<dbReference type="FunFam" id="3.90.105.20:FF:000003">
    <property type="entry name" value="Ribosome assembly factor mrt4"/>
    <property type="match status" value="1"/>
</dbReference>
<comment type="subunit">
    <text evidence="3 6">Associates with the pre-60S ribosomal particle.</text>
</comment>
<evidence type="ECO:0000313" key="9">
    <source>
        <dbReference type="EMBL" id="KKY18906.1"/>
    </source>
</evidence>
<dbReference type="EMBL" id="LCWF01000113">
    <property type="protein sequence ID" value="KKY18906.1"/>
    <property type="molecule type" value="Genomic_DNA"/>
</dbReference>
<dbReference type="InterPro" id="IPR043141">
    <property type="entry name" value="Ribosomal_uL10-like_sf"/>
</dbReference>
<dbReference type="GO" id="GO:0000027">
    <property type="term" value="P:ribosomal large subunit assembly"/>
    <property type="evidence" value="ECO:0007669"/>
    <property type="project" value="InterPro"/>
</dbReference>
<feature type="domain" description="Large ribosomal subunit protein uL10-like insertion" evidence="8">
    <location>
        <begin position="128"/>
        <end position="218"/>
    </location>
</feature>
<feature type="region of interest" description="Disordered" evidence="7">
    <location>
        <begin position="1"/>
        <end position="22"/>
    </location>
</feature>
<evidence type="ECO:0000256" key="4">
    <source>
        <dbReference type="ARBA" id="ARBA00022490"/>
    </source>
</evidence>
<organism evidence="9 10">
    <name type="scientific">Phaeomoniella chlamydospora</name>
    <name type="common">Phaeoacremonium chlamydosporum</name>
    <dbReference type="NCBI Taxonomy" id="158046"/>
    <lineage>
        <taxon>Eukaryota</taxon>
        <taxon>Fungi</taxon>
        <taxon>Dikarya</taxon>
        <taxon>Ascomycota</taxon>
        <taxon>Pezizomycotina</taxon>
        <taxon>Eurotiomycetes</taxon>
        <taxon>Chaetothyriomycetidae</taxon>
        <taxon>Phaeomoniellales</taxon>
        <taxon>Phaeomoniellaceae</taxon>
        <taxon>Phaeomoniella</taxon>
    </lineage>
</organism>
<dbReference type="GO" id="GO:0032040">
    <property type="term" value="C:small-subunit processome"/>
    <property type="evidence" value="ECO:0007669"/>
    <property type="project" value="EnsemblFungi"/>
</dbReference>
<keyword evidence="6" id="KW-0690">Ribosome biogenesis</keyword>
<dbReference type="InterPro" id="IPR040637">
    <property type="entry name" value="Ribosomal_uL10-like_insert"/>
</dbReference>
<dbReference type="PANTHER" id="PTHR45841">
    <property type="entry name" value="MRNA TURNOVER PROTEIN 4 MRTO4"/>
    <property type="match status" value="1"/>
</dbReference>
<comment type="function">
    <text evidence="1 6">Component of the ribosome assembly machinery. Nuclear paralog of the ribosomal protein P0, it binds pre-60S subunits at an early stage of assembly in the nucleolus, and is replaced by P0 in cytoplasmic pre-60S subunits and mature 80S ribosomes.</text>
</comment>
<dbReference type="PANTHER" id="PTHR45841:SF1">
    <property type="entry name" value="MRNA TURNOVER PROTEIN 4 HOMOLOG"/>
    <property type="match status" value="1"/>
</dbReference>
<dbReference type="OrthoDB" id="10262308at2759"/>
<dbReference type="Pfam" id="PF17777">
    <property type="entry name" value="RL10P_insert"/>
    <property type="match status" value="1"/>
</dbReference>
<reference evidence="9 10" key="2">
    <citation type="submission" date="2015-05" db="EMBL/GenBank/DDBJ databases">
        <authorList>
            <person name="Morales-Cruz A."/>
            <person name="Amrine K.C."/>
            <person name="Cantu D."/>
        </authorList>
    </citation>
    <scope>NUCLEOTIDE SEQUENCE [LARGE SCALE GENOMIC DNA]</scope>
    <source>
        <strain evidence="9">UCRPC4</strain>
    </source>
</reference>
<comment type="caution">
    <text evidence="9">The sequence shown here is derived from an EMBL/GenBank/DDBJ whole genome shotgun (WGS) entry which is preliminary data.</text>
</comment>
<gene>
    <name evidence="9" type="ORF">UCRPC4_g04701</name>
</gene>
<accession>A0A0G2E998</accession>
<sequence>MPKSKRNRVLPTSKTTKKTPEHKKILAQSIQSAASSHPYIYVFSVADMRNNFIKDLRNTLSESSESRIMLGKTRIMAIALGTTPETACEDGVEGLAPYLRGEVGLLFSDREENSVKEVLESARRPDFARSGNVASRIFTLPRGQELFTQYGVDGGEDDPIPMAVEPQLRKLGVPTKVVRGKVFLEEGAGMDDDEGYVVCREGEVLDSRQTTLLKIFGVRMAEFRVRLLAKWEKASGQVTELEAPEAGMEVDI</sequence>
<dbReference type="SUPFAM" id="SSF160369">
    <property type="entry name" value="Ribosomal protein L10-like"/>
    <property type="match status" value="1"/>
</dbReference>
<dbReference type="GO" id="GO:0006364">
    <property type="term" value="P:rRNA processing"/>
    <property type="evidence" value="ECO:0007669"/>
    <property type="project" value="EnsemblFungi"/>
</dbReference>
<dbReference type="GO" id="GO:0005737">
    <property type="term" value="C:cytoplasm"/>
    <property type="evidence" value="ECO:0007669"/>
    <property type="project" value="UniProtKB-SubCell"/>
</dbReference>
<dbReference type="Proteomes" id="UP000053317">
    <property type="component" value="Unassembled WGS sequence"/>
</dbReference>
<evidence type="ECO:0000256" key="1">
    <source>
        <dbReference type="ARBA" id="ARBA00004046"/>
    </source>
</evidence>
<dbReference type="InterPro" id="IPR051742">
    <property type="entry name" value="Ribosome_Assembly_uL10"/>
</dbReference>
<evidence type="ECO:0000256" key="3">
    <source>
        <dbReference type="ARBA" id="ARBA00011117"/>
    </source>
</evidence>
<evidence type="ECO:0000256" key="2">
    <source>
        <dbReference type="ARBA" id="ARBA00008889"/>
    </source>
</evidence>
<dbReference type="Pfam" id="PF00466">
    <property type="entry name" value="Ribosomal_L10"/>
    <property type="match status" value="1"/>
</dbReference>
<dbReference type="GO" id="GO:0003723">
    <property type="term" value="F:RNA binding"/>
    <property type="evidence" value="ECO:0007669"/>
    <property type="project" value="TreeGrafter"/>
</dbReference>
<evidence type="ECO:0000256" key="5">
    <source>
        <dbReference type="ARBA" id="ARBA00023242"/>
    </source>
</evidence>
<dbReference type="AlphaFoldDB" id="A0A0G2E998"/>
<name>A0A0G2E998_PHACM</name>
<dbReference type="GO" id="GO:0030687">
    <property type="term" value="C:preribosome, large subunit precursor"/>
    <property type="evidence" value="ECO:0007669"/>
    <property type="project" value="EnsemblFungi"/>
</dbReference>
<reference evidence="9 10" key="1">
    <citation type="submission" date="2015-05" db="EMBL/GenBank/DDBJ databases">
        <title>Distinctive expansion of gene families associated with plant cell wall degradation and secondary metabolism in the genomes of grapevine trunk pathogens.</title>
        <authorList>
            <person name="Lawrence D.P."/>
            <person name="Travadon R."/>
            <person name="Rolshausen P.E."/>
            <person name="Baumgartner K."/>
        </authorList>
    </citation>
    <scope>NUCLEOTIDE SEQUENCE [LARGE SCALE GENOMIC DNA]</scope>
    <source>
        <strain evidence="9">UCRPC4</strain>
    </source>
</reference>
<proteinExistence type="inferred from homology"/>
<keyword evidence="4 6" id="KW-0963">Cytoplasm</keyword>
<dbReference type="Gene3D" id="3.90.105.20">
    <property type="match status" value="1"/>
</dbReference>
<evidence type="ECO:0000313" key="10">
    <source>
        <dbReference type="Proteomes" id="UP000053317"/>
    </source>
</evidence>
<evidence type="ECO:0000256" key="6">
    <source>
        <dbReference type="RuleBase" id="RU364039"/>
    </source>
</evidence>
<dbReference type="CDD" id="cd05796">
    <property type="entry name" value="Ribosomal_P0_like"/>
    <property type="match status" value="1"/>
</dbReference>
<comment type="similarity">
    <text evidence="2 6">Belongs to the universal ribosomal protein uL10 family.</text>
</comment>